<dbReference type="OrthoDB" id="10065929at2759"/>
<reference evidence="2" key="1">
    <citation type="submission" date="2021-04" db="EMBL/GenBank/DDBJ databases">
        <authorList>
            <person name="Tunstrom K."/>
        </authorList>
    </citation>
    <scope>NUCLEOTIDE SEQUENCE</scope>
</reference>
<keyword evidence="3" id="KW-1185">Reference proteome</keyword>
<feature type="compositionally biased region" description="Polar residues" evidence="1">
    <location>
        <begin position="177"/>
        <end position="192"/>
    </location>
</feature>
<dbReference type="EMBL" id="CAJQZP010000212">
    <property type="protein sequence ID" value="CAG4947678.1"/>
    <property type="molecule type" value="Genomic_DNA"/>
</dbReference>
<gene>
    <name evidence="2" type="ORF">PAPOLLO_LOCUS3675</name>
</gene>
<feature type="region of interest" description="Disordered" evidence="1">
    <location>
        <begin position="146"/>
        <end position="192"/>
    </location>
</feature>
<comment type="caution">
    <text evidence="2">The sequence shown here is derived from an EMBL/GenBank/DDBJ whole genome shotgun (WGS) entry which is preliminary data.</text>
</comment>
<name>A0A8S3W937_PARAO</name>
<sequence>MRKIFILYFFPANSTHITQPLDVAFFGLMKIAWRNIIFQLKKTDGRKQATIPKGCFPTLLSKLIGTLIDNAKENILAGFRKTGINAFDPTQVLNRLPGYEDNKHRTEAVNESGLDVLKEMRSGTTNVVEPKRKRKIEAEPGKCARVEENYLETDAENKEPKKKRKKTEKRVKDSKNIKTNLKMNQVHLNEKK</sequence>
<feature type="compositionally biased region" description="Basic residues" evidence="1">
    <location>
        <begin position="160"/>
        <end position="169"/>
    </location>
</feature>
<dbReference type="Proteomes" id="UP000691718">
    <property type="component" value="Unassembled WGS sequence"/>
</dbReference>
<evidence type="ECO:0000313" key="2">
    <source>
        <dbReference type="EMBL" id="CAG4947678.1"/>
    </source>
</evidence>
<evidence type="ECO:0000256" key="1">
    <source>
        <dbReference type="SAM" id="MobiDB-lite"/>
    </source>
</evidence>
<proteinExistence type="predicted"/>
<evidence type="ECO:0000313" key="3">
    <source>
        <dbReference type="Proteomes" id="UP000691718"/>
    </source>
</evidence>
<accession>A0A8S3W937</accession>
<protein>
    <submittedName>
        <fullName evidence="2">(apollo) hypothetical protein</fullName>
    </submittedName>
</protein>
<dbReference type="AlphaFoldDB" id="A0A8S3W937"/>
<organism evidence="2 3">
    <name type="scientific">Parnassius apollo</name>
    <name type="common">Apollo butterfly</name>
    <name type="synonym">Papilio apollo</name>
    <dbReference type="NCBI Taxonomy" id="110799"/>
    <lineage>
        <taxon>Eukaryota</taxon>
        <taxon>Metazoa</taxon>
        <taxon>Ecdysozoa</taxon>
        <taxon>Arthropoda</taxon>
        <taxon>Hexapoda</taxon>
        <taxon>Insecta</taxon>
        <taxon>Pterygota</taxon>
        <taxon>Neoptera</taxon>
        <taxon>Endopterygota</taxon>
        <taxon>Lepidoptera</taxon>
        <taxon>Glossata</taxon>
        <taxon>Ditrysia</taxon>
        <taxon>Papilionoidea</taxon>
        <taxon>Papilionidae</taxon>
        <taxon>Parnassiinae</taxon>
        <taxon>Parnassini</taxon>
        <taxon>Parnassius</taxon>
        <taxon>Parnassius</taxon>
    </lineage>
</organism>